<evidence type="ECO:0000313" key="2">
    <source>
        <dbReference type="EMBL" id="TDN59474.1"/>
    </source>
</evidence>
<name>A0A4R6EMY4_SCAGO</name>
<feature type="transmembrane region" description="Helical" evidence="1">
    <location>
        <begin position="37"/>
        <end position="60"/>
    </location>
</feature>
<keyword evidence="1" id="KW-0812">Transmembrane</keyword>
<evidence type="ECO:0000313" key="3">
    <source>
        <dbReference type="Proteomes" id="UP000295530"/>
    </source>
</evidence>
<keyword evidence="1" id="KW-0472">Membrane</keyword>
<gene>
    <name evidence="2" type="ORF">EC847_10475</name>
</gene>
<feature type="transmembrane region" description="Helical" evidence="1">
    <location>
        <begin position="12"/>
        <end position="31"/>
    </location>
</feature>
<protein>
    <submittedName>
        <fullName evidence="2">Uncharacterized protein</fullName>
    </submittedName>
</protein>
<proteinExistence type="predicted"/>
<dbReference type="Proteomes" id="UP000295530">
    <property type="component" value="Unassembled WGS sequence"/>
</dbReference>
<accession>A0A4R6EMY4</accession>
<comment type="caution">
    <text evidence="2">The sequence shown here is derived from an EMBL/GenBank/DDBJ whole genome shotgun (WGS) entry which is preliminary data.</text>
</comment>
<keyword evidence="3" id="KW-1185">Reference proteome</keyword>
<organism evidence="2 3">
    <name type="scientific">Scandinavium goeteborgense</name>
    <dbReference type="NCBI Taxonomy" id="1851514"/>
    <lineage>
        <taxon>Bacteria</taxon>
        <taxon>Pseudomonadati</taxon>
        <taxon>Pseudomonadota</taxon>
        <taxon>Gammaproteobacteria</taxon>
        <taxon>Enterobacterales</taxon>
        <taxon>Enterobacteriaceae</taxon>
        <taxon>Scandinavium</taxon>
    </lineage>
</organism>
<evidence type="ECO:0000256" key="1">
    <source>
        <dbReference type="SAM" id="Phobius"/>
    </source>
</evidence>
<sequence length="61" mass="7067">MGNKIKELLIDWLSGMFAWLITGVCVFYISYFETWPVTFFFIVVTIIGALLFAKAVDWLIN</sequence>
<dbReference type="AlphaFoldDB" id="A0A4R6EMY4"/>
<dbReference type="EMBL" id="SNVX01000004">
    <property type="protein sequence ID" value="TDN59474.1"/>
    <property type="molecule type" value="Genomic_DNA"/>
</dbReference>
<reference evidence="2 3" key="1">
    <citation type="submission" date="2019-03" db="EMBL/GenBank/DDBJ databases">
        <title>Genomic analyses of the natural microbiome of Caenorhabditis elegans.</title>
        <authorList>
            <person name="Samuel B."/>
        </authorList>
    </citation>
    <scope>NUCLEOTIDE SEQUENCE [LARGE SCALE GENOMIC DNA]</scope>
    <source>
        <strain evidence="2 3">BIGb0156</strain>
    </source>
</reference>
<keyword evidence="1" id="KW-1133">Transmembrane helix</keyword>